<feature type="signal peptide" evidence="1">
    <location>
        <begin position="1"/>
        <end position="20"/>
    </location>
</feature>
<keyword evidence="1" id="KW-0472">Membrane</keyword>
<accession>A0ABW3IPM6</accession>
<dbReference type="EMBL" id="JBHTJT010000008">
    <property type="protein sequence ID" value="MFD0979769.1"/>
    <property type="molecule type" value="Genomic_DNA"/>
</dbReference>
<dbReference type="RefSeq" id="WP_386074087.1">
    <property type="nucleotide sequence ID" value="NZ_JBHTJT010000008.1"/>
</dbReference>
<organism evidence="3 4">
    <name type="scientific">Tropicimonas aquimaris</name>
    <dbReference type="NCBI Taxonomy" id="914152"/>
    <lineage>
        <taxon>Bacteria</taxon>
        <taxon>Pseudomonadati</taxon>
        <taxon>Pseudomonadota</taxon>
        <taxon>Alphaproteobacteria</taxon>
        <taxon>Rhodobacterales</taxon>
        <taxon>Roseobacteraceae</taxon>
        <taxon>Tropicimonas</taxon>
    </lineage>
</organism>
<dbReference type="Pfam" id="PF04453">
    <property type="entry name" value="LptD"/>
    <property type="match status" value="1"/>
</dbReference>
<reference evidence="4" key="1">
    <citation type="journal article" date="2019" name="Int. J. Syst. Evol. Microbiol.">
        <title>The Global Catalogue of Microorganisms (GCM) 10K type strain sequencing project: providing services to taxonomists for standard genome sequencing and annotation.</title>
        <authorList>
            <consortium name="The Broad Institute Genomics Platform"/>
            <consortium name="The Broad Institute Genome Sequencing Center for Infectious Disease"/>
            <person name="Wu L."/>
            <person name="Ma J."/>
        </authorList>
    </citation>
    <scope>NUCLEOTIDE SEQUENCE [LARGE SCALE GENOMIC DNA]</scope>
    <source>
        <strain evidence="4">CCUG 60524</strain>
    </source>
</reference>
<dbReference type="PANTHER" id="PTHR30189">
    <property type="entry name" value="LPS-ASSEMBLY PROTEIN"/>
    <property type="match status" value="1"/>
</dbReference>
<comment type="subunit">
    <text evidence="1">Component of the lipopolysaccharide transport and assembly complex.</text>
</comment>
<keyword evidence="1" id="KW-0732">Signal</keyword>
<evidence type="ECO:0000313" key="3">
    <source>
        <dbReference type="EMBL" id="MFD0979769.1"/>
    </source>
</evidence>
<comment type="similarity">
    <text evidence="1">Belongs to the LptD family.</text>
</comment>
<comment type="subcellular location">
    <subcellularLocation>
        <location evidence="1">Cell outer membrane</location>
    </subcellularLocation>
</comment>
<keyword evidence="1" id="KW-0998">Cell outer membrane</keyword>
<dbReference type="InterPro" id="IPR050218">
    <property type="entry name" value="LptD"/>
</dbReference>
<protein>
    <recommendedName>
        <fullName evidence="1">LPS-assembly protein LptD</fullName>
    </recommendedName>
</protein>
<evidence type="ECO:0000313" key="4">
    <source>
        <dbReference type="Proteomes" id="UP001597108"/>
    </source>
</evidence>
<dbReference type="InterPro" id="IPR020889">
    <property type="entry name" value="LipoPS_assembly_LptD"/>
</dbReference>
<feature type="domain" description="LptD C-terminal" evidence="2">
    <location>
        <begin position="271"/>
        <end position="673"/>
    </location>
</feature>
<proteinExistence type="inferred from homology"/>
<dbReference type="HAMAP" id="MF_01411">
    <property type="entry name" value="LPS_assembly_LptD"/>
    <property type="match status" value="1"/>
</dbReference>
<keyword evidence="4" id="KW-1185">Reference proteome</keyword>
<dbReference type="Proteomes" id="UP001597108">
    <property type="component" value="Unassembled WGS sequence"/>
</dbReference>
<evidence type="ECO:0000256" key="1">
    <source>
        <dbReference type="HAMAP-Rule" id="MF_01411"/>
    </source>
</evidence>
<comment type="caution">
    <text evidence="1">Lacks conserved residue(s) required for the propagation of feature annotation.</text>
</comment>
<name>A0ABW3IPM6_9RHOB</name>
<gene>
    <name evidence="1" type="primary">lptD</name>
    <name evidence="3" type="ORF">ACFQ2S_08900</name>
</gene>
<comment type="function">
    <text evidence="1">Involved in the assembly of lipopolysaccharide (LPS) at the surface of the outer membrane.</text>
</comment>
<sequence precursor="true">MRLRAALLALMLSTALPAAAQEDSPVSTLIADRVEITADGKLVASGNVEALYDGARLRAGRIIYDQDADLLEIEGPIVLTQGENTIVLADSAALSPDLSNGLLRSARVVMDQQLQLAAAEIDRVDGRYTQLYRTVASSCEVCAAHPVPLWQIRARRVVHDDLEKQLYFDDAVFEVVGVPVMYLPQLRLPDPTVERASGFLTPSLRTTDELGFGVKIPYFFRIGDHKDLTVTPYVSANRTRTLELRYRQAFRNGEIEMNGAVSRDDIRPEGRRAYLFADGAFSLPDDYTLEFDIETVSDDTYLLDYDYSDKDRLDSALTLSRVGRDRLFEAEAVAYRSLRSSEDNETQPFLVGDATWTRRYDVPVVGGTGSFQLEAHGHQRRSSVDVEGRDVGRVAGLLDWTRAWSGPVGMLFTADARLFFDRTIVNDDSNYPDTINQTTPYGAVEVRWPWVRQDAHSSQVIEPVVQLVWSPDDGEDTPQDESTQLEFDEGNLLSFSRFPADDVQERGLRANVGISWTRYDEAGWTLGATVGRIYRQEDLGQFSGYETFDGIESDLLTAVRLELPNRMTLINRALLGDDYDVTKNKLRLSWDGDMLDFASTYVWMEPSEAEDRDDITHEWRIDGDWQINDRWSSSADVRYDLELDRSASARVGIVYSTECATFDLSVRRRFTSTEQLNPSTDYTFEVQLAGFGTSGDGRSSASRSACRG</sequence>
<comment type="caution">
    <text evidence="3">The sequence shown here is derived from an EMBL/GenBank/DDBJ whole genome shotgun (WGS) entry which is preliminary data.</text>
</comment>
<dbReference type="InterPro" id="IPR007543">
    <property type="entry name" value="LptD_C"/>
</dbReference>
<dbReference type="PANTHER" id="PTHR30189:SF1">
    <property type="entry name" value="LPS-ASSEMBLY PROTEIN LPTD"/>
    <property type="match status" value="1"/>
</dbReference>
<evidence type="ECO:0000259" key="2">
    <source>
        <dbReference type="Pfam" id="PF04453"/>
    </source>
</evidence>
<feature type="chain" id="PRO_5044944262" description="LPS-assembly protein LptD" evidence="1">
    <location>
        <begin position="21"/>
        <end position="708"/>
    </location>
</feature>